<feature type="domain" description="C2H2-type" evidence="2">
    <location>
        <begin position="739"/>
        <end position="766"/>
    </location>
</feature>
<protein>
    <submittedName>
        <fullName evidence="3">Hmg-i/hmg-y, DNA-binding protein</fullName>
    </submittedName>
</protein>
<dbReference type="InterPro" id="IPR013087">
    <property type="entry name" value="Znf_C2H2_type"/>
</dbReference>
<feature type="domain" description="C2H2-type" evidence="2">
    <location>
        <begin position="633"/>
        <end position="660"/>
    </location>
</feature>
<dbReference type="SMART" id="SM00355">
    <property type="entry name" value="ZnF_C2H2"/>
    <property type="match status" value="4"/>
</dbReference>
<name>K1XHL7_MARBU</name>
<feature type="compositionally biased region" description="Basic residues" evidence="1">
    <location>
        <begin position="1"/>
        <end position="11"/>
    </location>
</feature>
<dbReference type="InterPro" id="IPR039970">
    <property type="entry name" value="TF_Grauzone"/>
</dbReference>
<sequence length="843" mass="94079">MEPSSKKRRLAPKLAEKPLHEQAQQVEYDYTSLPPVQNAPPPERTDFESFARHLQDAAVLIYSQANRSPYASVSVLLLRWEDDNSVEHDLLQLQKLFRERFNFRTESWSIPSCPNPSMKLTMQMAQHLEYSRPDHLWIVYYVGYGFVGSDHNLYWACNSREDSSKLKWEGVRCLLEDCQSDILLLLDTCAVADAATTGTNGIKQTIAAYSPDQANKEPGLRSFTFNLIEALTRLGSGRPFTVQRLHEEIISMQHNKFLQPSGLASGAGRPAPGRERMPVVFSLTPGSMQNITLSPITQQPQLAASHIASPVHSPEYDHQAAATSLHNEQQLLKISVNADLVFDEMRALVCTTFLGEPSQDMASFKQWLVDSPQAAAKISVEGMFHGPPTVLLVSMPISVWNVVAADRTCAFLGYVNSHNMTTEYQRLVGGFSPMTKQATFKELEDGKILLEARQAAASTPVMIRHEPRSDSMQQDLLHQSMAQDSLLMGTPNLIPQAVYQHIEQPSIPDHKDEVEDSVEMHEAAEQLKALSHVRHLSHEHANSERTHSHIPSEDSPGMRSGREDSASSQDQNESSAEDQLYNAEYNSARPKPRRSMQKQGPKQDTRCALCSHAPFKDSSSLRKHIAAAHTRPFPCAFSFAGCTSTFGSKNEWKRHIASQHLCLTYYRCSSCPQSTVEGKGNEFNRKDLFTQHLRRMHAPFAIKKAIAKGDSKLQLEWETHVKDMQSSCLVTRRQPPQRSACPKPDCSNVFEGTGSWDDWTEHVGRHMEKGEAGRLGVDKLLARWALEQGIIERKEDGEYRLVGTEREGGAGAGYYSDGQGGMGPKREIGDGGNGEGESMLMNG</sequence>
<dbReference type="PANTHER" id="PTHR23225:SF2">
    <property type="entry name" value="AT09679P-RELATED"/>
    <property type="match status" value="1"/>
</dbReference>
<dbReference type="GeneID" id="18758140"/>
<dbReference type="HOGENOM" id="CLU_006223_0_0_1"/>
<dbReference type="STRING" id="1072389.K1XHL7"/>
<dbReference type="eggNOG" id="ENOG502S60G">
    <property type="taxonomic scope" value="Eukaryota"/>
</dbReference>
<keyword evidence="3" id="KW-0238">DNA-binding</keyword>
<dbReference type="EMBL" id="JH921430">
    <property type="protein sequence ID" value="EKD20253.1"/>
    <property type="molecule type" value="Genomic_DNA"/>
</dbReference>
<feature type="region of interest" description="Disordered" evidence="1">
    <location>
        <begin position="808"/>
        <end position="843"/>
    </location>
</feature>
<proteinExistence type="predicted"/>
<feature type="compositionally biased region" description="Basic and acidic residues" evidence="1">
    <location>
        <begin position="537"/>
        <end position="552"/>
    </location>
</feature>
<keyword evidence="4" id="KW-1185">Reference proteome</keyword>
<evidence type="ECO:0000313" key="4">
    <source>
        <dbReference type="Proteomes" id="UP000006753"/>
    </source>
</evidence>
<dbReference type="OMA" id="QHLCLTY"/>
<feature type="region of interest" description="Disordered" evidence="1">
    <location>
        <begin position="537"/>
        <end position="605"/>
    </location>
</feature>
<dbReference type="Gene3D" id="3.30.160.60">
    <property type="entry name" value="Classic Zinc Finger"/>
    <property type="match status" value="1"/>
</dbReference>
<dbReference type="GO" id="GO:0003700">
    <property type="term" value="F:DNA-binding transcription factor activity"/>
    <property type="evidence" value="ECO:0007669"/>
    <property type="project" value="InterPro"/>
</dbReference>
<dbReference type="PANTHER" id="PTHR23225">
    <property type="entry name" value="ZINC FINGER PROTEIN"/>
    <property type="match status" value="1"/>
</dbReference>
<feature type="domain" description="C2H2-type" evidence="2">
    <location>
        <begin position="605"/>
        <end position="629"/>
    </location>
</feature>
<reference evidence="3 4" key="1">
    <citation type="journal article" date="2012" name="BMC Genomics">
        <title>Sequencing the genome of Marssonina brunnea reveals fungus-poplar co-evolution.</title>
        <authorList>
            <person name="Zhu S."/>
            <person name="Cao Y.-Z."/>
            <person name="Jiang C."/>
            <person name="Tan B.-Y."/>
            <person name="Wang Z."/>
            <person name="Feng S."/>
            <person name="Zhang L."/>
            <person name="Su X.-H."/>
            <person name="Brejova B."/>
            <person name="Vinar T."/>
            <person name="Xu M."/>
            <person name="Wang M.-X."/>
            <person name="Zhang S.-G."/>
            <person name="Huang M.-R."/>
            <person name="Wu R."/>
            <person name="Zhou Y."/>
        </authorList>
    </citation>
    <scope>NUCLEOTIDE SEQUENCE [LARGE SCALE GENOMIC DNA]</scope>
    <source>
        <strain evidence="3 4">MB_m1</strain>
    </source>
</reference>
<feature type="domain" description="C2H2-type" evidence="2">
    <location>
        <begin position="666"/>
        <end position="697"/>
    </location>
</feature>
<organism evidence="3 4">
    <name type="scientific">Marssonina brunnea f. sp. multigermtubi (strain MB_m1)</name>
    <name type="common">Marssonina leaf spot fungus</name>
    <dbReference type="NCBI Taxonomy" id="1072389"/>
    <lineage>
        <taxon>Eukaryota</taxon>
        <taxon>Fungi</taxon>
        <taxon>Dikarya</taxon>
        <taxon>Ascomycota</taxon>
        <taxon>Pezizomycotina</taxon>
        <taxon>Leotiomycetes</taxon>
        <taxon>Helotiales</taxon>
        <taxon>Drepanopezizaceae</taxon>
        <taxon>Drepanopeziza</taxon>
    </lineage>
</organism>
<dbReference type="RefSeq" id="XP_007290094.1">
    <property type="nucleotide sequence ID" value="XM_007290032.1"/>
</dbReference>
<gene>
    <name evidence="3" type="ORF">MBM_02205</name>
</gene>
<evidence type="ECO:0000259" key="2">
    <source>
        <dbReference type="SMART" id="SM00355"/>
    </source>
</evidence>
<dbReference type="Proteomes" id="UP000006753">
    <property type="component" value="Unassembled WGS sequence"/>
</dbReference>
<dbReference type="OrthoDB" id="5388486at2759"/>
<feature type="region of interest" description="Disordered" evidence="1">
    <location>
        <begin position="1"/>
        <end position="43"/>
    </location>
</feature>
<dbReference type="AlphaFoldDB" id="K1XHL7"/>
<evidence type="ECO:0000313" key="3">
    <source>
        <dbReference type="EMBL" id="EKD20253.1"/>
    </source>
</evidence>
<evidence type="ECO:0000256" key="1">
    <source>
        <dbReference type="SAM" id="MobiDB-lite"/>
    </source>
</evidence>
<dbReference type="InParanoid" id="K1XHL7"/>
<dbReference type="GO" id="GO:0003677">
    <property type="term" value="F:DNA binding"/>
    <property type="evidence" value="ECO:0007669"/>
    <property type="project" value="UniProtKB-KW"/>
</dbReference>
<accession>K1XHL7</accession>
<dbReference type="KEGG" id="mbe:MBM_02205"/>